<dbReference type="Proteomes" id="UP000663877">
    <property type="component" value="Unassembled WGS sequence"/>
</dbReference>
<dbReference type="EMBL" id="CAJNOM010000287">
    <property type="protein sequence ID" value="CAF1322869.1"/>
    <property type="molecule type" value="Genomic_DNA"/>
</dbReference>
<feature type="repeat" description="TPR" evidence="8">
    <location>
        <begin position="890"/>
        <end position="923"/>
    </location>
</feature>
<evidence type="ECO:0000256" key="9">
    <source>
        <dbReference type="RuleBase" id="RU361228"/>
    </source>
</evidence>
<evidence type="ECO:0000313" key="14">
    <source>
        <dbReference type="Proteomes" id="UP000663877"/>
    </source>
</evidence>
<dbReference type="PROSITE" id="PS50005">
    <property type="entry name" value="TPR"/>
    <property type="match status" value="11"/>
</dbReference>
<feature type="repeat" description="TPR" evidence="8">
    <location>
        <begin position="848"/>
        <end position="881"/>
    </location>
</feature>
<feature type="repeat" description="TPR" evidence="8">
    <location>
        <begin position="680"/>
        <end position="713"/>
    </location>
</feature>
<keyword evidence="6 8" id="KW-0802">TPR repeat</keyword>
<comment type="catalytic activity">
    <reaction evidence="7 9">
        <text>L-arginyl-[protein] + NAD(+) = N(omega)-(ADP-D-ribosyl)-L-arginyl-[protein] + nicotinamide + H(+)</text>
        <dbReference type="Rhea" id="RHEA:19149"/>
        <dbReference type="Rhea" id="RHEA-COMP:10532"/>
        <dbReference type="Rhea" id="RHEA-COMP:15087"/>
        <dbReference type="ChEBI" id="CHEBI:15378"/>
        <dbReference type="ChEBI" id="CHEBI:17154"/>
        <dbReference type="ChEBI" id="CHEBI:29965"/>
        <dbReference type="ChEBI" id="CHEBI:57540"/>
        <dbReference type="ChEBI" id="CHEBI:142554"/>
        <dbReference type="EC" id="2.4.2.31"/>
    </reaction>
</comment>
<evidence type="ECO:0000256" key="3">
    <source>
        <dbReference type="ARBA" id="ARBA00022679"/>
    </source>
</evidence>
<feature type="repeat" description="TPR" evidence="8">
    <location>
        <begin position="554"/>
        <end position="587"/>
    </location>
</feature>
<evidence type="ECO:0000256" key="10">
    <source>
        <dbReference type="SAM" id="MobiDB-lite"/>
    </source>
</evidence>
<evidence type="ECO:0000313" key="12">
    <source>
        <dbReference type="EMBL" id="CAF1322869.1"/>
    </source>
</evidence>
<dbReference type="InterPro" id="IPR019734">
    <property type="entry name" value="TPR_rpt"/>
</dbReference>
<dbReference type="Gene3D" id="1.25.40.10">
    <property type="entry name" value="Tetratricopeptide repeat domain"/>
    <property type="match status" value="4"/>
</dbReference>
<dbReference type="SUPFAM" id="SSF56399">
    <property type="entry name" value="ADP-ribosylation"/>
    <property type="match status" value="1"/>
</dbReference>
<feature type="repeat" description="TPR" evidence="8">
    <location>
        <begin position="764"/>
        <end position="797"/>
    </location>
</feature>
<dbReference type="Pfam" id="PF13374">
    <property type="entry name" value="TPR_10"/>
    <property type="match status" value="1"/>
</dbReference>
<feature type="compositionally biased region" description="Basic residues" evidence="10">
    <location>
        <begin position="1"/>
        <end position="12"/>
    </location>
</feature>
<dbReference type="EC" id="2.4.2.31" evidence="9"/>
<proteinExistence type="inferred from homology"/>
<dbReference type="EMBL" id="CAJNOI010000108">
    <property type="protein sequence ID" value="CAF1072325.1"/>
    <property type="molecule type" value="Genomic_DNA"/>
</dbReference>
<reference evidence="11" key="1">
    <citation type="submission" date="2021-02" db="EMBL/GenBank/DDBJ databases">
        <authorList>
            <person name="Nowell W R."/>
        </authorList>
    </citation>
    <scope>NUCLEOTIDE SEQUENCE</scope>
</reference>
<feature type="region of interest" description="Disordered" evidence="10">
    <location>
        <begin position="1"/>
        <end position="38"/>
    </location>
</feature>
<feature type="repeat" description="TPR" evidence="8">
    <location>
        <begin position="806"/>
        <end position="839"/>
    </location>
</feature>
<evidence type="ECO:0000256" key="7">
    <source>
        <dbReference type="ARBA" id="ARBA00047597"/>
    </source>
</evidence>
<comment type="similarity">
    <text evidence="1 9">Belongs to the Arg-specific ADP-ribosyltransferase family.</text>
</comment>
<keyword evidence="2 9" id="KW-0328">Glycosyltransferase</keyword>
<name>A0A814LXZ3_9BILA</name>
<accession>A0A814LXZ3</accession>
<keyword evidence="9" id="KW-0520">NAD</keyword>
<evidence type="ECO:0000256" key="1">
    <source>
        <dbReference type="ARBA" id="ARBA00009558"/>
    </source>
</evidence>
<dbReference type="GO" id="GO:0106274">
    <property type="term" value="F:NAD+-protein-arginine ADP-ribosyltransferase activity"/>
    <property type="evidence" value="ECO:0007669"/>
    <property type="project" value="UniProtKB-EC"/>
</dbReference>
<feature type="repeat" description="TPR" evidence="8">
    <location>
        <begin position="638"/>
        <end position="671"/>
    </location>
</feature>
<dbReference type="SMART" id="SM00028">
    <property type="entry name" value="TPR"/>
    <property type="match status" value="12"/>
</dbReference>
<keyword evidence="5" id="KW-0677">Repeat</keyword>
<dbReference type="PROSITE" id="PS51996">
    <property type="entry name" value="TR_MART"/>
    <property type="match status" value="1"/>
</dbReference>
<sequence length="945" mass="108715">MSGSKSNHKKMRMSQSESNQNAVASPKSTTSSNIRQPRQRSAQSYLFLWVDTSIDHTNEDYKNALKQIQTITGDVNVFTQRDACIDFLTDAQEDIKSFLVVKDTIFQQIMPLINDIPQLIGVYIFNDFKPLHEEMTKKWKKIKSIHANIDDICQGLQSDIKQYHQDSIAMSFVTVNDMKSTDNLNRLDPTFMYTQLFKEIILNLKHDERAIKQFIAYCRDHDYMSKKNIDRFEKEYHAKLAIWWYTFPSNIYSMLNYGLRTLDADKIITMGFLLRDVHEQIQQLYEHQVSNYDKKPFVVYRGQGLLKSDFEKLQKTQGGLISFNNFVSTSKDKVLSIGYARIAITESDKVGILFKMSIDPCVKSAPFASVKEVSALKDEDEILFSMHTVFRVVAIQQMDNENQLYEVELQLTSDDDQQLRLLTDRIREEASGDTGRQKLGALLLRIGQFNKAEELYNILLEQTSDQGEKAPYYLGLGHATNHQGDYKKAIWYFRQGLEIYQKNLPSNYPHLAISYNNIGLVYNNIGEYPKALLYYEEALEIKQKTLPLNHLSLAASYNSIGGLYYNMGEYLKALSYYEKELELQQKSLPLNHPYLATSYNNIGTIYNGMGEYSKALSYYEQAFEIFQKSLPSNHPDFATSYNNIACVYNKMEEYLKALSYHEKAIEIQRKTLPSNHPDLATSYNNIGLAYDNTGEYSKALSSHEKAFEIYQKLFPSDHPLLGTSYSNIGSVYNSMGEYSKALLFFKNAFKIDQKTLPSNHPSLAISYNNIGLAYGEMKEYSKALSSHEKALDIYQKTLRSNHPLLATSYSNIGNVYEYMGEYSKALSFYEKALEIREKMVPSNDPDLATSYRNIGSMFYKMREYSKALSAHEKDVEIKQKTLSPNHPDLAPSYIFIGTSYYNMNDYSKALSYYERALNILQRALPPTHPHIKIVNESIAAVKNKL</sequence>
<dbReference type="GO" id="GO:0016779">
    <property type="term" value="F:nucleotidyltransferase activity"/>
    <property type="evidence" value="ECO:0007669"/>
    <property type="project" value="UniProtKB-KW"/>
</dbReference>
<gene>
    <name evidence="11" type="ORF">BJG266_LOCUS19779</name>
    <name evidence="12" type="ORF">QVE165_LOCUS32443</name>
</gene>
<feature type="repeat" description="TPR" evidence="8">
    <location>
        <begin position="470"/>
        <end position="503"/>
    </location>
</feature>
<evidence type="ECO:0000256" key="4">
    <source>
        <dbReference type="ARBA" id="ARBA00022695"/>
    </source>
</evidence>
<dbReference type="PANTHER" id="PTHR45641:SF19">
    <property type="entry name" value="NEPHROCYSTIN-3"/>
    <property type="match status" value="1"/>
</dbReference>
<feature type="repeat" description="TPR" evidence="8">
    <location>
        <begin position="722"/>
        <end position="755"/>
    </location>
</feature>
<comment type="caution">
    <text evidence="11">The sequence shown here is derived from an EMBL/GenBank/DDBJ whole genome shotgun (WGS) entry which is preliminary data.</text>
</comment>
<evidence type="ECO:0000313" key="13">
    <source>
        <dbReference type="Proteomes" id="UP000663832"/>
    </source>
</evidence>
<feature type="compositionally biased region" description="Polar residues" evidence="10">
    <location>
        <begin position="13"/>
        <end position="38"/>
    </location>
</feature>
<keyword evidence="13" id="KW-1185">Reference proteome</keyword>
<feature type="repeat" description="TPR" evidence="8">
    <location>
        <begin position="512"/>
        <end position="545"/>
    </location>
</feature>
<dbReference type="SUPFAM" id="SSF48452">
    <property type="entry name" value="TPR-like"/>
    <property type="match status" value="3"/>
</dbReference>
<keyword evidence="9" id="KW-0521">NADP</keyword>
<dbReference type="Proteomes" id="UP000663832">
    <property type="component" value="Unassembled WGS sequence"/>
</dbReference>
<dbReference type="PANTHER" id="PTHR45641">
    <property type="entry name" value="TETRATRICOPEPTIDE REPEAT PROTEIN (AFU_ORTHOLOGUE AFUA_6G03870)"/>
    <property type="match status" value="1"/>
</dbReference>
<dbReference type="InterPro" id="IPR011990">
    <property type="entry name" value="TPR-like_helical_dom_sf"/>
</dbReference>
<keyword evidence="4" id="KW-0548">Nucleotidyltransferase</keyword>
<protein>
    <recommendedName>
        <fullName evidence="9">NAD(P)(+)--arginine ADP-ribosyltransferase</fullName>
        <ecNumber evidence="9">2.4.2.31</ecNumber>
    </recommendedName>
    <alternativeName>
        <fullName evidence="9">Mono(ADP-ribosyl)transferase</fullName>
    </alternativeName>
</protein>
<dbReference type="Pfam" id="PF01129">
    <property type="entry name" value="ART"/>
    <property type="match status" value="1"/>
</dbReference>
<evidence type="ECO:0000313" key="11">
    <source>
        <dbReference type="EMBL" id="CAF1072325.1"/>
    </source>
</evidence>
<evidence type="ECO:0000256" key="5">
    <source>
        <dbReference type="ARBA" id="ARBA00022737"/>
    </source>
</evidence>
<evidence type="ECO:0000256" key="2">
    <source>
        <dbReference type="ARBA" id="ARBA00022676"/>
    </source>
</evidence>
<organism evidence="11 14">
    <name type="scientific">Adineta steineri</name>
    <dbReference type="NCBI Taxonomy" id="433720"/>
    <lineage>
        <taxon>Eukaryota</taxon>
        <taxon>Metazoa</taxon>
        <taxon>Spiralia</taxon>
        <taxon>Gnathifera</taxon>
        <taxon>Rotifera</taxon>
        <taxon>Eurotatoria</taxon>
        <taxon>Bdelloidea</taxon>
        <taxon>Adinetida</taxon>
        <taxon>Adinetidae</taxon>
        <taxon>Adineta</taxon>
    </lineage>
</organism>
<feature type="repeat" description="TPR" evidence="8">
    <location>
        <begin position="596"/>
        <end position="629"/>
    </location>
</feature>
<dbReference type="InterPro" id="IPR000768">
    <property type="entry name" value="ART"/>
</dbReference>
<dbReference type="Gene3D" id="3.90.176.10">
    <property type="entry name" value="Toxin ADP-ribosyltransferase, Chain A, domain 1"/>
    <property type="match status" value="1"/>
</dbReference>
<dbReference type="PROSITE" id="PS50293">
    <property type="entry name" value="TPR_REGION"/>
    <property type="match status" value="5"/>
</dbReference>
<dbReference type="Pfam" id="PF13424">
    <property type="entry name" value="TPR_12"/>
    <property type="match status" value="5"/>
</dbReference>
<evidence type="ECO:0000256" key="6">
    <source>
        <dbReference type="ARBA" id="ARBA00022803"/>
    </source>
</evidence>
<dbReference type="OrthoDB" id="5986190at2759"/>
<evidence type="ECO:0000256" key="8">
    <source>
        <dbReference type="PROSITE-ProRule" id="PRU00339"/>
    </source>
</evidence>
<dbReference type="AlphaFoldDB" id="A0A814LXZ3"/>
<keyword evidence="3 9" id="KW-0808">Transferase</keyword>